<dbReference type="PROSITE" id="PS50404">
    <property type="entry name" value="GST_NTER"/>
    <property type="match status" value="1"/>
</dbReference>
<dbReference type="SUPFAM" id="SSF52833">
    <property type="entry name" value="Thioredoxin-like"/>
    <property type="match status" value="1"/>
</dbReference>
<organism evidence="2 3">
    <name type="scientific">Reinekea marinisedimentorum</name>
    <dbReference type="NCBI Taxonomy" id="230495"/>
    <lineage>
        <taxon>Bacteria</taxon>
        <taxon>Pseudomonadati</taxon>
        <taxon>Pseudomonadota</taxon>
        <taxon>Gammaproteobacteria</taxon>
        <taxon>Oceanospirillales</taxon>
        <taxon>Saccharospirillaceae</taxon>
        <taxon>Reinekea</taxon>
    </lineage>
</organism>
<dbReference type="AlphaFoldDB" id="A0A4V2UJ55"/>
<keyword evidence="2" id="KW-0808">Transferase</keyword>
<reference evidence="2 3" key="1">
    <citation type="submission" date="2019-03" db="EMBL/GenBank/DDBJ databases">
        <title>Genomic Encyclopedia of Archaeal and Bacterial Type Strains, Phase II (KMG-II): from individual species to whole genera.</title>
        <authorList>
            <person name="Goeker M."/>
        </authorList>
    </citation>
    <scope>NUCLEOTIDE SEQUENCE [LARGE SCALE GENOMIC DNA]</scope>
    <source>
        <strain evidence="2 3">DSM 15388</strain>
    </source>
</reference>
<feature type="domain" description="GST N-terminal" evidence="1">
    <location>
        <begin position="8"/>
        <end position="90"/>
    </location>
</feature>
<dbReference type="EMBL" id="SLZR01000015">
    <property type="protein sequence ID" value="TCS38730.1"/>
    <property type="molecule type" value="Genomic_DNA"/>
</dbReference>
<dbReference type="CDD" id="cd00570">
    <property type="entry name" value="GST_N_family"/>
    <property type="match status" value="1"/>
</dbReference>
<comment type="caution">
    <text evidence="2">The sequence shown here is derived from an EMBL/GenBank/DDBJ whole genome shotgun (WGS) entry which is preliminary data.</text>
</comment>
<gene>
    <name evidence="2" type="ORF">BCF53_1154</name>
</gene>
<protein>
    <submittedName>
        <fullName evidence="2">Glutathione S-transferase-like protein</fullName>
    </submittedName>
</protein>
<evidence type="ECO:0000259" key="1">
    <source>
        <dbReference type="PROSITE" id="PS50404"/>
    </source>
</evidence>
<dbReference type="Proteomes" id="UP000295793">
    <property type="component" value="Unassembled WGS sequence"/>
</dbReference>
<dbReference type="Gene3D" id="3.40.30.10">
    <property type="entry name" value="Glutaredoxin"/>
    <property type="match status" value="1"/>
</dbReference>
<dbReference type="RefSeq" id="WP_132702744.1">
    <property type="nucleotide sequence ID" value="NZ_SLZR01000015.1"/>
</dbReference>
<accession>A0A4V2UJ55</accession>
<evidence type="ECO:0000313" key="2">
    <source>
        <dbReference type="EMBL" id="TCS38730.1"/>
    </source>
</evidence>
<name>A0A4V2UJ55_9GAMM</name>
<keyword evidence="3" id="KW-1185">Reference proteome</keyword>
<dbReference type="InterPro" id="IPR036249">
    <property type="entry name" value="Thioredoxin-like_sf"/>
</dbReference>
<dbReference type="InterPro" id="IPR002109">
    <property type="entry name" value="Glutaredoxin"/>
</dbReference>
<dbReference type="Pfam" id="PF00462">
    <property type="entry name" value="Glutaredoxin"/>
    <property type="match status" value="1"/>
</dbReference>
<dbReference type="PROSITE" id="PS51354">
    <property type="entry name" value="GLUTAREDOXIN_2"/>
    <property type="match status" value="1"/>
</dbReference>
<dbReference type="InterPro" id="IPR011767">
    <property type="entry name" value="GLR_AS"/>
</dbReference>
<dbReference type="InterPro" id="IPR004045">
    <property type="entry name" value="Glutathione_S-Trfase_N"/>
</dbReference>
<sequence>MQHQTQVKHLSLYHYNSCPFCLMVKMDIKRAGLSIENRDIQKHKKFEKELIKEGGKRQVPCLRIEKSNGRVQWLYESSDIIQWLRSYQPA</sequence>
<evidence type="ECO:0000313" key="3">
    <source>
        <dbReference type="Proteomes" id="UP000295793"/>
    </source>
</evidence>
<dbReference type="GO" id="GO:0016740">
    <property type="term" value="F:transferase activity"/>
    <property type="evidence" value="ECO:0007669"/>
    <property type="project" value="UniProtKB-KW"/>
</dbReference>
<proteinExistence type="predicted"/>
<dbReference type="PROSITE" id="PS00195">
    <property type="entry name" value="GLUTAREDOXIN_1"/>
    <property type="match status" value="1"/>
</dbReference>
<dbReference type="OrthoDB" id="9793736at2"/>